<dbReference type="AlphaFoldDB" id="A0A645IKN2"/>
<dbReference type="EMBL" id="VSSQ01111581">
    <property type="protein sequence ID" value="MPN48874.1"/>
    <property type="molecule type" value="Genomic_DNA"/>
</dbReference>
<protein>
    <submittedName>
        <fullName evidence="1">Uncharacterized protein</fullName>
    </submittedName>
</protein>
<name>A0A645IKN2_9ZZZZ</name>
<gene>
    <name evidence="1" type="ORF">SDC9_196486</name>
</gene>
<accession>A0A645IKN2</accession>
<evidence type="ECO:0000313" key="1">
    <source>
        <dbReference type="EMBL" id="MPN48874.1"/>
    </source>
</evidence>
<comment type="caution">
    <text evidence="1">The sequence shown here is derived from an EMBL/GenBank/DDBJ whole genome shotgun (WGS) entry which is preliminary data.</text>
</comment>
<reference evidence="1" key="1">
    <citation type="submission" date="2019-08" db="EMBL/GenBank/DDBJ databases">
        <authorList>
            <person name="Kucharzyk K."/>
            <person name="Murdoch R.W."/>
            <person name="Higgins S."/>
            <person name="Loffler F."/>
        </authorList>
    </citation>
    <scope>NUCLEOTIDE SEQUENCE</scope>
</reference>
<sequence>MIIMEMKIDKFLVMGDQEEDLDVSDVEDFLLEL</sequence>
<organism evidence="1">
    <name type="scientific">bioreactor metagenome</name>
    <dbReference type="NCBI Taxonomy" id="1076179"/>
    <lineage>
        <taxon>unclassified sequences</taxon>
        <taxon>metagenomes</taxon>
        <taxon>ecological metagenomes</taxon>
    </lineage>
</organism>
<proteinExistence type="predicted"/>